<feature type="transmembrane region" description="Helical" evidence="1">
    <location>
        <begin position="47"/>
        <end position="64"/>
    </location>
</feature>
<evidence type="ECO:0000256" key="1">
    <source>
        <dbReference type="SAM" id="Phobius"/>
    </source>
</evidence>
<keyword evidence="3" id="KW-1185">Reference proteome</keyword>
<dbReference type="EMBL" id="JAWJZF010000026">
    <property type="protein sequence ID" value="MDX2290605.1"/>
    <property type="molecule type" value="Genomic_DNA"/>
</dbReference>
<comment type="caution">
    <text evidence="2">The sequence shown here is derived from an EMBL/GenBank/DDBJ whole genome shotgun (WGS) entry which is preliminary data.</text>
</comment>
<dbReference type="RefSeq" id="WP_319007237.1">
    <property type="nucleotide sequence ID" value="NZ_JAWJZF010000026.1"/>
</dbReference>
<reference evidence="2 3" key="1">
    <citation type="submission" date="2023-10" db="EMBL/GenBank/DDBJ databases">
        <authorList>
            <person name="Wang X.X."/>
        </authorList>
    </citation>
    <scope>NUCLEOTIDE SEQUENCE [LARGE SCALE GENOMIC DNA]</scope>
    <source>
        <strain evidence="2 3">NBRC 12816</strain>
    </source>
</reference>
<sequence>MPTSLLNMPDWWKHLLEADQRLFLFLNNKITHPWLDAIYPWWREANTWIPLYLFLIVFSIINFGKKAYPWILFSVITLVLTDQLSSQI</sequence>
<evidence type="ECO:0008006" key="4">
    <source>
        <dbReference type="Google" id="ProtNLM"/>
    </source>
</evidence>
<gene>
    <name evidence="2" type="ORF">R2363_00120</name>
</gene>
<dbReference type="SUPFAM" id="SSF48317">
    <property type="entry name" value="Acid phosphatase/Vanadium-dependent haloperoxidase"/>
    <property type="match status" value="1"/>
</dbReference>
<accession>A0ABU4JZC9</accession>
<evidence type="ECO:0000313" key="3">
    <source>
        <dbReference type="Proteomes" id="UP001278571"/>
    </source>
</evidence>
<dbReference type="Proteomes" id="UP001278571">
    <property type="component" value="Unassembled WGS sequence"/>
</dbReference>
<keyword evidence="1" id="KW-0812">Transmembrane</keyword>
<keyword evidence="1" id="KW-0472">Membrane</keyword>
<dbReference type="InterPro" id="IPR036938">
    <property type="entry name" value="PAP2/HPO_sf"/>
</dbReference>
<protein>
    <recommendedName>
        <fullName evidence="4">Phosphatase PAP2 family protein</fullName>
    </recommendedName>
</protein>
<keyword evidence="1" id="KW-1133">Transmembrane helix</keyword>
<feature type="non-terminal residue" evidence="2">
    <location>
        <position position="88"/>
    </location>
</feature>
<proteinExistence type="predicted"/>
<evidence type="ECO:0000313" key="2">
    <source>
        <dbReference type="EMBL" id="MDX2290605.1"/>
    </source>
</evidence>
<organism evidence="2 3">
    <name type="scientific">Streptomyces roseolus</name>
    <dbReference type="NCBI Taxonomy" id="67358"/>
    <lineage>
        <taxon>Bacteria</taxon>
        <taxon>Bacillati</taxon>
        <taxon>Actinomycetota</taxon>
        <taxon>Actinomycetes</taxon>
        <taxon>Kitasatosporales</taxon>
        <taxon>Streptomycetaceae</taxon>
        <taxon>Streptomyces</taxon>
    </lineage>
</organism>
<name>A0ABU4JZC9_9ACTN</name>